<evidence type="ECO:0000313" key="2">
    <source>
        <dbReference type="EnsemblMetazoa" id="GAUT022997-PA"/>
    </source>
</evidence>
<evidence type="ECO:0000313" key="3">
    <source>
        <dbReference type="Proteomes" id="UP000078200"/>
    </source>
</evidence>
<dbReference type="STRING" id="7395.A0A1A9V1R1"/>
<reference evidence="2" key="1">
    <citation type="submission" date="2020-05" db="UniProtKB">
        <authorList>
            <consortium name="EnsemblMetazoa"/>
        </authorList>
    </citation>
    <scope>IDENTIFICATION</scope>
    <source>
        <strain evidence="2">TTRI</strain>
    </source>
</reference>
<evidence type="ECO:0000256" key="1">
    <source>
        <dbReference type="SAM" id="MobiDB-lite"/>
    </source>
</evidence>
<dbReference type="Proteomes" id="UP000078200">
    <property type="component" value="Unassembled WGS sequence"/>
</dbReference>
<proteinExistence type="predicted"/>
<keyword evidence="3" id="KW-1185">Reference proteome</keyword>
<name>A0A1A9V1R1_GLOAU</name>
<dbReference type="VEuPathDB" id="VectorBase:GAUT022997"/>
<organism evidence="2 3">
    <name type="scientific">Glossina austeni</name>
    <name type="common">Savannah tsetse fly</name>
    <dbReference type="NCBI Taxonomy" id="7395"/>
    <lineage>
        <taxon>Eukaryota</taxon>
        <taxon>Metazoa</taxon>
        <taxon>Ecdysozoa</taxon>
        <taxon>Arthropoda</taxon>
        <taxon>Hexapoda</taxon>
        <taxon>Insecta</taxon>
        <taxon>Pterygota</taxon>
        <taxon>Neoptera</taxon>
        <taxon>Endopterygota</taxon>
        <taxon>Diptera</taxon>
        <taxon>Brachycera</taxon>
        <taxon>Muscomorpha</taxon>
        <taxon>Hippoboscoidea</taxon>
        <taxon>Glossinidae</taxon>
        <taxon>Glossina</taxon>
    </lineage>
</organism>
<feature type="compositionally biased region" description="Polar residues" evidence="1">
    <location>
        <begin position="98"/>
        <end position="111"/>
    </location>
</feature>
<sequence>MGDNDVESALSESPAIVTHATQATIDSHHLYPITPAANATRRRGDYNCSSTGSPKPACTLRSPLVNGILYKNLDAYVDLKIKRLNMRCSKYKEENFNKRQQTTDSGNSSEQKANDEDNEDYVLNRGASNTSKR</sequence>
<dbReference type="EnsemblMetazoa" id="GAUT022997-RA">
    <property type="protein sequence ID" value="GAUT022997-PA"/>
    <property type="gene ID" value="GAUT022997"/>
</dbReference>
<feature type="region of interest" description="Disordered" evidence="1">
    <location>
        <begin position="92"/>
        <end position="133"/>
    </location>
</feature>
<feature type="region of interest" description="Disordered" evidence="1">
    <location>
        <begin position="36"/>
        <end position="55"/>
    </location>
</feature>
<dbReference type="AlphaFoldDB" id="A0A1A9V1R1"/>
<accession>A0A1A9V1R1</accession>
<protein>
    <submittedName>
        <fullName evidence="2">Uncharacterized protein</fullName>
    </submittedName>
</protein>